<keyword evidence="3 6" id="KW-1133">Transmembrane helix</keyword>
<name>A0AAV2PXW6_MEGNR</name>
<feature type="transmembrane region" description="Helical" evidence="6">
    <location>
        <begin position="327"/>
        <end position="347"/>
    </location>
</feature>
<evidence type="ECO:0000256" key="4">
    <source>
        <dbReference type="ARBA" id="ARBA00023136"/>
    </source>
</evidence>
<dbReference type="PANTHER" id="PTHR10924">
    <property type="entry name" value="MAJOR FACILITATOR SUPERFAMILY PROTEIN-RELATED"/>
    <property type="match status" value="1"/>
</dbReference>
<feature type="transmembrane region" description="Helical" evidence="6">
    <location>
        <begin position="661"/>
        <end position="682"/>
    </location>
</feature>
<evidence type="ECO:0000256" key="2">
    <source>
        <dbReference type="ARBA" id="ARBA00022692"/>
    </source>
</evidence>
<feature type="transmembrane region" description="Helical" evidence="6">
    <location>
        <begin position="353"/>
        <end position="375"/>
    </location>
</feature>
<keyword evidence="4 6" id="KW-0472">Membrane</keyword>
<evidence type="ECO:0000256" key="1">
    <source>
        <dbReference type="ARBA" id="ARBA00004141"/>
    </source>
</evidence>
<feature type="transmembrane region" description="Helical" evidence="6">
    <location>
        <begin position="256"/>
        <end position="288"/>
    </location>
</feature>
<evidence type="ECO:0008006" key="9">
    <source>
        <dbReference type="Google" id="ProtNLM"/>
    </source>
</evidence>
<evidence type="ECO:0000256" key="3">
    <source>
        <dbReference type="ARBA" id="ARBA00022989"/>
    </source>
</evidence>
<keyword evidence="2 6" id="KW-0812">Transmembrane</keyword>
<feature type="transmembrane region" description="Helical" evidence="6">
    <location>
        <begin position="294"/>
        <end position="315"/>
    </location>
</feature>
<evidence type="ECO:0000256" key="5">
    <source>
        <dbReference type="SAM" id="MobiDB-lite"/>
    </source>
</evidence>
<feature type="transmembrane region" description="Helical" evidence="6">
    <location>
        <begin position="490"/>
        <end position="511"/>
    </location>
</feature>
<feature type="compositionally biased region" description="Polar residues" evidence="5">
    <location>
        <begin position="43"/>
        <end position="52"/>
    </location>
</feature>
<comment type="subcellular location">
    <subcellularLocation>
        <location evidence="1">Membrane</location>
        <topology evidence="1">Multi-pass membrane protein</topology>
    </subcellularLocation>
</comment>
<dbReference type="GO" id="GO:0022857">
    <property type="term" value="F:transmembrane transporter activity"/>
    <property type="evidence" value="ECO:0007669"/>
    <property type="project" value="InterPro"/>
</dbReference>
<dbReference type="Proteomes" id="UP001497623">
    <property type="component" value="Unassembled WGS sequence"/>
</dbReference>
<comment type="caution">
    <text evidence="7">The sequence shown here is derived from an EMBL/GenBank/DDBJ whole genome shotgun (WGS) entry which is preliminary data.</text>
</comment>
<feature type="transmembrane region" description="Helical" evidence="6">
    <location>
        <begin position="396"/>
        <end position="416"/>
    </location>
</feature>
<keyword evidence="8" id="KW-1185">Reference proteome</keyword>
<feature type="compositionally biased region" description="Basic and acidic residues" evidence="5">
    <location>
        <begin position="455"/>
        <end position="469"/>
    </location>
</feature>
<evidence type="ECO:0000313" key="7">
    <source>
        <dbReference type="EMBL" id="CAL4066994.1"/>
    </source>
</evidence>
<dbReference type="Gene3D" id="1.20.1250.20">
    <property type="entry name" value="MFS general substrate transporter like domains"/>
    <property type="match status" value="1"/>
</dbReference>
<evidence type="ECO:0000313" key="8">
    <source>
        <dbReference type="Proteomes" id="UP001497623"/>
    </source>
</evidence>
<proteinExistence type="predicted"/>
<sequence>MDQMNKEEEIMEVSVEVQGVNDSKENMLNETSAMKVNAGNGEGNISQENGNRSAEENETNITSDNHKNRNISEEDSEKKVSAENNDSPDNHKSVNRPENDISQQNSDREIEVSSSIQGRSEQNSNRRESMSEESDNNSQTTPEADYSDDDQHNSESINSEKEGTKDKIQGPNVAKLTDFFNHELEAIRQRNEAKLISKSDPTHYDNDIVLDESQDANWDHENHHTWDEVDIHTSNDVDPNLQRTQPQKFVVYRQRWVIVATLALLNFSNVSLCINVAPVATLAAYYFKRPAWEINFFSVIFFIVAIPFTFIATYITKKTNLRMVMHIGAVLNATGAIIRAAAMVGSLDINVQFYLSLLGQTIAAMAQSFLLYLSAKIAQSWFPDTQRVLATSIGSVANPLGIIVVNIVAPIIVGSYPERFPIINYVCLFPALLAETLVLLCVNRSHPPTPPSEAARQEEKRETHQQSREGHLTNLGYGAQLRSAFGNMSYFILVQSVGGGIGLFSAITTVAEQILCTVGYTDVVSGLSIACMFLIGFVGTAVITTYAFKTGSLINIAKACWAGCAFFGVFMLMLYVVPNQPVLLFVFSCLFGFFGVGSLSVGLELAVEATYPVDPAISTGFIYFWGQIQAVIVILLVSVLSQDNVNSEHSVCGPGVQHKDFTPSILLLMCLLAVSTCLYIVFFNTPYKRREAERNRLNSEP</sequence>
<dbReference type="GO" id="GO:0016020">
    <property type="term" value="C:membrane"/>
    <property type="evidence" value="ECO:0007669"/>
    <property type="project" value="UniProtKB-SubCell"/>
</dbReference>
<feature type="transmembrane region" description="Helical" evidence="6">
    <location>
        <begin position="523"/>
        <end position="547"/>
    </location>
</feature>
<accession>A0AAV2PXW6</accession>
<dbReference type="SUPFAM" id="SSF103473">
    <property type="entry name" value="MFS general substrate transporter"/>
    <property type="match status" value="1"/>
</dbReference>
<gene>
    <name evidence="7" type="ORF">MNOR_LOCUS6080</name>
</gene>
<feature type="compositionally biased region" description="Basic and acidic residues" evidence="5">
    <location>
        <begin position="88"/>
        <end position="99"/>
    </location>
</feature>
<feature type="transmembrane region" description="Helical" evidence="6">
    <location>
        <begin position="583"/>
        <end position="607"/>
    </location>
</feature>
<dbReference type="AlphaFoldDB" id="A0AAV2PXW6"/>
<feature type="compositionally biased region" description="Basic and acidic residues" evidence="5">
    <location>
        <begin position="64"/>
        <end position="81"/>
    </location>
</feature>
<reference evidence="7 8" key="1">
    <citation type="submission" date="2024-05" db="EMBL/GenBank/DDBJ databases">
        <authorList>
            <person name="Wallberg A."/>
        </authorList>
    </citation>
    <scope>NUCLEOTIDE SEQUENCE [LARGE SCALE GENOMIC DNA]</scope>
</reference>
<protein>
    <recommendedName>
        <fullName evidence="9">Major facilitator superfamily (MFS) profile domain-containing protein</fullName>
    </recommendedName>
</protein>
<dbReference type="PANTHER" id="PTHR10924:SF6">
    <property type="entry name" value="SOLUTE CARRIER FAMILY 49 MEMBER A3"/>
    <property type="match status" value="1"/>
</dbReference>
<feature type="transmembrane region" description="Helical" evidence="6">
    <location>
        <begin position="619"/>
        <end position="641"/>
    </location>
</feature>
<dbReference type="Pfam" id="PF07690">
    <property type="entry name" value="MFS_1"/>
    <property type="match status" value="1"/>
</dbReference>
<feature type="region of interest" description="Disordered" evidence="5">
    <location>
        <begin position="16"/>
        <end position="170"/>
    </location>
</feature>
<feature type="transmembrane region" description="Helical" evidence="6">
    <location>
        <begin position="559"/>
        <end position="577"/>
    </location>
</feature>
<evidence type="ECO:0000256" key="6">
    <source>
        <dbReference type="SAM" id="Phobius"/>
    </source>
</evidence>
<dbReference type="InterPro" id="IPR036259">
    <property type="entry name" value="MFS_trans_sf"/>
</dbReference>
<dbReference type="EMBL" id="CAXKWB010002447">
    <property type="protein sequence ID" value="CAL4066994.1"/>
    <property type="molecule type" value="Genomic_DNA"/>
</dbReference>
<dbReference type="InterPro" id="IPR011701">
    <property type="entry name" value="MFS"/>
</dbReference>
<feature type="compositionally biased region" description="Basic and acidic residues" evidence="5">
    <location>
        <begin position="149"/>
        <end position="168"/>
    </location>
</feature>
<organism evidence="7 8">
    <name type="scientific">Meganyctiphanes norvegica</name>
    <name type="common">Northern krill</name>
    <name type="synonym">Thysanopoda norvegica</name>
    <dbReference type="NCBI Taxonomy" id="48144"/>
    <lineage>
        <taxon>Eukaryota</taxon>
        <taxon>Metazoa</taxon>
        <taxon>Ecdysozoa</taxon>
        <taxon>Arthropoda</taxon>
        <taxon>Crustacea</taxon>
        <taxon>Multicrustacea</taxon>
        <taxon>Malacostraca</taxon>
        <taxon>Eumalacostraca</taxon>
        <taxon>Eucarida</taxon>
        <taxon>Euphausiacea</taxon>
        <taxon>Euphausiidae</taxon>
        <taxon>Meganyctiphanes</taxon>
    </lineage>
</organism>
<feature type="region of interest" description="Disordered" evidence="5">
    <location>
        <begin position="448"/>
        <end position="469"/>
    </location>
</feature>
<feature type="transmembrane region" description="Helical" evidence="6">
    <location>
        <begin position="422"/>
        <end position="442"/>
    </location>
</feature>
<dbReference type="InterPro" id="IPR049680">
    <property type="entry name" value="FLVCR1-2_SLC49-like"/>
</dbReference>